<dbReference type="Proteomes" id="UP001296104">
    <property type="component" value="Unassembled WGS sequence"/>
</dbReference>
<gene>
    <name evidence="2" type="ORF">LECACI_7A004174</name>
</gene>
<dbReference type="Gene3D" id="3.90.226.10">
    <property type="entry name" value="2-enoyl-CoA Hydratase, Chain A, domain 1"/>
    <property type="match status" value="1"/>
</dbReference>
<evidence type="ECO:0000256" key="1">
    <source>
        <dbReference type="ARBA" id="ARBA00023026"/>
    </source>
</evidence>
<dbReference type="GO" id="GO:0004165">
    <property type="term" value="F:delta(3)-delta(2)-enoyl-CoA isomerase activity"/>
    <property type="evidence" value="ECO:0007669"/>
    <property type="project" value="TreeGrafter"/>
</dbReference>
<sequence>MSSSPSPDPNPLFTLPITTTPHGTKQIGTLICTQPKPKIYLLTFSSPPDNRLVTGLCQALILALDILEHKHGDGVVITTSGVPKFYSNGMDVEHAQISGGYMPGSLYALWRRLLTYNMPTVALINGHAFAGGLMVAMAHDYRIMNPQKGYISLNELELGMPLRAPMTALFRMKLSPKTLRKLILEAHRYKALDALQAELVDGLGGLEATLGFVEELQLVGKARVGASGRCVYGELKREMWRETVGMIDSEGWAEEAVRGEGEREKRGREREEAVGRVRRWEGRGSKL</sequence>
<keyword evidence="3" id="KW-1185">Reference proteome</keyword>
<dbReference type="GO" id="GO:0005777">
    <property type="term" value="C:peroxisome"/>
    <property type="evidence" value="ECO:0007669"/>
    <property type="project" value="TreeGrafter"/>
</dbReference>
<reference evidence="2" key="1">
    <citation type="submission" date="2023-11" db="EMBL/GenBank/DDBJ databases">
        <authorList>
            <person name="Alioto T."/>
            <person name="Alioto T."/>
            <person name="Gomez Garrido J."/>
        </authorList>
    </citation>
    <scope>NUCLEOTIDE SEQUENCE</scope>
</reference>
<evidence type="ECO:0000313" key="2">
    <source>
        <dbReference type="EMBL" id="CAK4000824.1"/>
    </source>
</evidence>
<dbReference type="InterPro" id="IPR029045">
    <property type="entry name" value="ClpP/crotonase-like_dom_sf"/>
</dbReference>
<dbReference type="EMBL" id="CAVMBE010000021">
    <property type="protein sequence ID" value="CAK4000824.1"/>
    <property type="molecule type" value="Genomic_DNA"/>
</dbReference>
<dbReference type="CDD" id="cd06558">
    <property type="entry name" value="crotonase-like"/>
    <property type="match status" value="1"/>
</dbReference>
<keyword evidence="1" id="KW-0843">Virulence</keyword>
<dbReference type="PANTHER" id="PTHR11941">
    <property type="entry name" value="ENOYL-COA HYDRATASE-RELATED"/>
    <property type="match status" value="1"/>
</dbReference>
<keyword evidence="2" id="KW-0413">Isomerase</keyword>
<protein>
    <submittedName>
        <fullName evidence="2">Related to enoyl- hydratase isomerase</fullName>
    </submittedName>
</protein>
<dbReference type="Pfam" id="PF00378">
    <property type="entry name" value="ECH_1"/>
    <property type="match status" value="1"/>
</dbReference>
<dbReference type="PANTHER" id="PTHR11941:SF75">
    <property type="entry name" value="ENOYL-COA HYDRATASE_ISOMERASE FAMILY PROTEIN"/>
    <property type="match status" value="1"/>
</dbReference>
<name>A0AAI9E8Q0_9PEZI</name>
<accession>A0AAI9E8Q0</accession>
<comment type="caution">
    <text evidence="2">The sequence shown here is derived from an EMBL/GenBank/DDBJ whole genome shotgun (WGS) entry which is preliminary data.</text>
</comment>
<evidence type="ECO:0000313" key="3">
    <source>
        <dbReference type="Proteomes" id="UP001296104"/>
    </source>
</evidence>
<proteinExistence type="predicted"/>
<dbReference type="SUPFAM" id="SSF52096">
    <property type="entry name" value="ClpP/crotonase"/>
    <property type="match status" value="1"/>
</dbReference>
<organism evidence="2 3">
    <name type="scientific">Lecanosticta acicola</name>
    <dbReference type="NCBI Taxonomy" id="111012"/>
    <lineage>
        <taxon>Eukaryota</taxon>
        <taxon>Fungi</taxon>
        <taxon>Dikarya</taxon>
        <taxon>Ascomycota</taxon>
        <taxon>Pezizomycotina</taxon>
        <taxon>Dothideomycetes</taxon>
        <taxon>Dothideomycetidae</taxon>
        <taxon>Mycosphaerellales</taxon>
        <taxon>Mycosphaerellaceae</taxon>
        <taxon>Lecanosticta</taxon>
    </lineage>
</organism>
<dbReference type="GO" id="GO:0006635">
    <property type="term" value="P:fatty acid beta-oxidation"/>
    <property type="evidence" value="ECO:0007669"/>
    <property type="project" value="TreeGrafter"/>
</dbReference>
<dbReference type="InterPro" id="IPR001753">
    <property type="entry name" value="Enoyl-CoA_hydra/iso"/>
</dbReference>
<dbReference type="AlphaFoldDB" id="A0AAI9E8Q0"/>